<dbReference type="AlphaFoldDB" id="A0A4S4MSW2"/>
<comment type="similarity">
    <text evidence="1">Belongs to the oxygen-dependent FAD-linked oxidoreductase family.</text>
</comment>
<keyword evidence="3" id="KW-0274">FAD</keyword>
<dbReference type="InterPro" id="IPR016169">
    <property type="entry name" value="FAD-bd_PCMH_sub2"/>
</dbReference>
<organism evidence="6 7">
    <name type="scientific">Antrodiella citrinella</name>
    <dbReference type="NCBI Taxonomy" id="2447956"/>
    <lineage>
        <taxon>Eukaryota</taxon>
        <taxon>Fungi</taxon>
        <taxon>Dikarya</taxon>
        <taxon>Basidiomycota</taxon>
        <taxon>Agaricomycotina</taxon>
        <taxon>Agaricomycetes</taxon>
        <taxon>Polyporales</taxon>
        <taxon>Steccherinaceae</taxon>
        <taxon>Antrodiella</taxon>
    </lineage>
</organism>
<dbReference type="InterPro" id="IPR016166">
    <property type="entry name" value="FAD-bd_PCMH"/>
</dbReference>
<gene>
    <name evidence="6" type="ORF">EUX98_g5277</name>
</gene>
<keyword evidence="2" id="KW-0285">Flavoprotein</keyword>
<accession>A0A4S4MSW2</accession>
<evidence type="ECO:0000256" key="2">
    <source>
        <dbReference type="ARBA" id="ARBA00022630"/>
    </source>
</evidence>
<dbReference type="GO" id="GO:0016491">
    <property type="term" value="F:oxidoreductase activity"/>
    <property type="evidence" value="ECO:0007669"/>
    <property type="project" value="UniProtKB-KW"/>
</dbReference>
<evidence type="ECO:0000256" key="3">
    <source>
        <dbReference type="ARBA" id="ARBA00022827"/>
    </source>
</evidence>
<keyword evidence="7" id="KW-1185">Reference proteome</keyword>
<proteinExistence type="inferred from homology"/>
<sequence>MTRFNQIKYNPRERLVEVGAGLVWDDVYAALNPLGANVVGGRATGLGVAGLSLGGGYSYISNQYGLAIDNIVAYELVLPNGSVKTITNSSNAELFFALRGGSNNFGIVTGFTMKTYPQGQVWGGYITFTGDAAEQLKLATLKFMANVTDPKAAVLSTFGYTPTANTSSVNLLLFYDAPTPPASIFEDFLVIPAITTDISTRSFLSLVQAETTESLSGLRAVVHTVAVERYDETFLDSVLNETVFWGQKLGSSSSTFISYGIEPFITSILSHGSAYAYPPDRTKAYLPTNIYCQLTNVAKSSGQDIDHAALYTNYALFDTPLERIYGDNLPKLKQIKAKYDPLNIMGQAGGWKL</sequence>
<dbReference type="Proteomes" id="UP000308730">
    <property type="component" value="Unassembled WGS sequence"/>
</dbReference>
<keyword evidence="4" id="KW-0560">Oxidoreductase</keyword>
<dbReference type="PANTHER" id="PTHR42973:SF13">
    <property type="entry name" value="FAD-BINDING PCMH-TYPE DOMAIN-CONTAINING PROTEIN"/>
    <property type="match status" value="1"/>
</dbReference>
<dbReference type="Pfam" id="PF08031">
    <property type="entry name" value="BBE"/>
    <property type="match status" value="1"/>
</dbReference>
<dbReference type="PANTHER" id="PTHR42973">
    <property type="entry name" value="BINDING OXIDOREDUCTASE, PUTATIVE (AFU_ORTHOLOGUE AFUA_1G17690)-RELATED"/>
    <property type="match status" value="1"/>
</dbReference>
<evidence type="ECO:0000256" key="4">
    <source>
        <dbReference type="ARBA" id="ARBA00023002"/>
    </source>
</evidence>
<evidence type="ECO:0000256" key="1">
    <source>
        <dbReference type="ARBA" id="ARBA00005466"/>
    </source>
</evidence>
<evidence type="ECO:0000313" key="7">
    <source>
        <dbReference type="Proteomes" id="UP000308730"/>
    </source>
</evidence>
<dbReference type="SUPFAM" id="SSF56176">
    <property type="entry name" value="FAD-binding/transporter-associated domain-like"/>
    <property type="match status" value="1"/>
</dbReference>
<dbReference type="InterPro" id="IPR036318">
    <property type="entry name" value="FAD-bd_PCMH-like_sf"/>
</dbReference>
<dbReference type="InterPro" id="IPR050416">
    <property type="entry name" value="FAD-linked_Oxidoreductase"/>
</dbReference>
<dbReference type="GO" id="GO:0071949">
    <property type="term" value="F:FAD binding"/>
    <property type="evidence" value="ECO:0007669"/>
    <property type="project" value="InterPro"/>
</dbReference>
<dbReference type="PROSITE" id="PS51387">
    <property type="entry name" value="FAD_PCMH"/>
    <property type="match status" value="1"/>
</dbReference>
<dbReference type="Gene3D" id="3.30.465.10">
    <property type="match status" value="1"/>
</dbReference>
<reference evidence="6 7" key="1">
    <citation type="submission" date="2019-02" db="EMBL/GenBank/DDBJ databases">
        <title>Genome sequencing of the rare red list fungi Antrodiella citrinella (Flaviporus citrinellus).</title>
        <authorList>
            <person name="Buettner E."/>
            <person name="Kellner H."/>
        </authorList>
    </citation>
    <scope>NUCLEOTIDE SEQUENCE [LARGE SCALE GENOMIC DNA]</scope>
    <source>
        <strain evidence="6 7">DSM 108506</strain>
    </source>
</reference>
<dbReference type="InterPro" id="IPR006094">
    <property type="entry name" value="Oxid_FAD_bind_N"/>
</dbReference>
<dbReference type="EMBL" id="SGPM01000151">
    <property type="protein sequence ID" value="THH28905.1"/>
    <property type="molecule type" value="Genomic_DNA"/>
</dbReference>
<evidence type="ECO:0000313" key="6">
    <source>
        <dbReference type="EMBL" id="THH28905.1"/>
    </source>
</evidence>
<dbReference type="Pfam" id="PF01565">
    <property type="entry name" value="FAD_binding_4"/>
    <property type="match status" value="1"/>
</dbReference>
<name>A0A4S4MSW2_9APHY</name>
<evidence type="ECO:0000259" key="5">
    <source>
        <dbReference type="PROSITE" id="PS51387"/>
    </source>
</evidence>
<protein>
    <recommendedName>
        <fullName evidence="5">FAD-binding PCMH-type domain-containing protein</fullName>
    </recommendedName>
</protein>
<feature type="domain" description="FAD-binding PCMH-type" evidence="5">
    <location>
        <begin position="1"/>
        <end position="118"/>
    </location>
</feature>
<dbReference type="Gene3D" id="3.40.462.20">
    <property type="match status" value="1"/>
</dbReference>
<dbReference type="OrthoDB" id="2151789at2759"/>
<comment type="caution">
    <text evidence="6">The sequence shown here is derived from an EMBL/GenBank/DDBJ whole genome shotgun (WGS) entry which is preliminary data.</text>
</comment>
<dbReference type="InterPro" id="IPR012951">
    <property type="entry name" value="BBE"/>
</dbReference>